<keyword evidence="3" id="KW-1185">Reference proteome</keyword>
<reference evidence="2 3" key="1">
    <citation type="submission" date="2019-04" db="EMBL/GenBank/DDBJ databases">
        <authorList>
            <person name="Li Y."/>
            <person name="Wang J."/>
        </authorList>
    </citation>
    <scope>NUCLEOTIDE SEQUENCE [LARGE SCALE GENOMIC DNA]</scope>
    <source>
        <strain evidence="2 3">DSM 14668</strain>
    </source>
</reference>
<feature type="compositionally biased region" description="Basic residues" evidence="1">
    <location>
        <begin position="7"/>
        <end position="25"/>
    </location>
</feature>
<feature type="compositionally biased region" description="Basic residues" evidence="1">
    <location>
        <begin position="32"/>
        <end position="41"/>
    </location>
</feature>
<feature type="region of interest" description="Disordered" evidence="1">
    <location>
        <begin position="1"/>
        <end position="65"/>
    </location>
</feature>
<dbReference type="AlphaFoldDB" id="A0A4U1JLP2"/>
<feature type="compositionally biased region" description="Basic residues" evidence="1">
    <location>
        <begin position="51"/>
        <end position="65"/>
    </location>
</feature>
<comment type="caution">
    <text evidence="2">The sequence shown here is derived from an EMBL/GenBank/DDBJ whole genome shotgun (WGS) entry which is preliminary data.</text>
</comment>
<protein>
    <submittedName>
        <fullName evidence="2">Uncharacterized protein</fullName>
    </submittedName>
</protein>
<sequence length="65" mass="8309">MPWRSSGPRRRTWRRPPRRHTSKRPHPSDKPRPRKSRRRSRCGLWRLSPRTNRRRLRPRSRIHRW</sequence>
<organism evidence="2 3">
    <name type="scientific">Polyangium fumosum</name>
    <dbReference type="NCBI Taxonomy" id="889272"/>
    <lineage>
        <taxon>Bacteria</taxon>
        <taxon>Pseudomonadati</taxon>
        <taxon>Myxococcota</taxon>
        <taxon>Polyangia</taxon>
        <taxon>Polyangiales</taxon>
        <taxon>Polyangiaceae</taxon>
        <taxon>Polyangium</taxon>
    </lineage>
</organism>
<name>A0A4U1JLP2_9BACT</name>
<evidence type="ECO:0000313" key="3">
    <source>
        <dbReference type="Proteomes" id="UP000309215"/>
    </source>
</evidence>
<dbReference type="EMBL" id="SSMQ01000002">
    <property type="protein sequence ID" value="TKD12883.1"/>
    <property type="molecule type" value="Genomic_DNA"/>
</dbReference>
<gene>
    <name evidence="2" type="ORF">E8A74_02200</name>
</gene>
<proteinExistence type="predicted"/>
<dbReference type="Proteomes" id="UP000309215">
    <property type="component" value="Unassembled WGS sequence"/>
</dbReference>
<accession>A0A4U1JLP2</accession>
<evidence type="ECO:0000256" key="1">
    <source>
        <dbReference type="SAM" id="MobiDB-lite"/>
    </source>
</evidence>
<evidence type="ECO:0000313" key="2">
    <source>
        <dbReference type="EMBL" id="TKD12883.1"/>
    </source>
</evidence>